<dbReference type="AlphaFoldDB" id="A0A243RM93"/>
<proteinExistence type="predicted"/>
<gene>
    <name evidence="1" type="ORF">CA984_16400</name>
</gene>
<reference evidence="1 2" key="1">
    <citation type="submission" date="2017-05" db="EMBL/GenBank/DDBJ databases">
        <title>Biotechnological potential of actinobacteria isolated from South African environments.</title>
        <authorList>
            <person name="Le Roes-Hill M."/>
            <person name="Prins A."/>
            <person name="Durrell K.A."/>
        </authorList>
    </citation>
    <scope>NUCLEOTIDE SEQUENCE [LARGE SCALE GENOMIC DNA]</scope>
    <source>
        <strain evidence="1">M26</strain>
    </source>
</reference>
<organism evidence="1 2">
    <name type="scientific">Streptosporangium minutum</name>
    <dbReference type="NCBI Taxonomy" id="569862"/>
    <lineage>
        <taxon>Bacteria</taxon>
        <taxon>Bacillati</taxon>
        <taxon>Actinomycetota</taxon>
        <taxon>Actinomycetes</taxon>
        <taxon>Streptosporangiales</taxon>
        <taxon>Streptosporangiaceae</taxon>
        <taxon>Streptosporangium</taxon>
    </lineage>
</organism>
<evidence type="ECO:0000313" key="1">
    <source>
        <dbReference type="EMBL" id="OUC96059.1"/>
    </source>
</evidence>
<name>A0A243RM93_9ACTN</name>
<dbReference type="Proteomes" id="UP000194761">
    <property type="component" value="Unassembled WGS sequence"/>
</dbReference>
<comment type="caution">
    <text evidence="1">The sequence shown here is derived from an EMBL/GenBank/DDBJ whole genome shotgun (WGS) entry which is preliminary data.</text>
</comment>
<protein>
    <submittedName>
        <fullName evidence="1">Uncharacterized protein</fullName>
    </submittedName>
</protein>
<dbReference type="EMBL" id="NGFP01000066">
    <property type="protein sequence ID" value="OUC96059.1"/>
    <property type="molecule type" value="Genomic_DNA"/>
</dbReference>
<accession>A0A243RM93</accession>
<evidence type="ECO:0000313" key="2">
    <source>
        <dbReference type="Proteomes" id="UP000194761"/>
    </source>
</evidence>
<sequence>MPCPPWCAVEHADAGPDRTHTAGLGPFGGPGQVVICYVQADENGTRYPVLGRLSYYVGGQRMVRDLDPTDAYDWGHVIAGLDIRSFTEFAEALGTAARVLDGGL</sequence>
<keyword evidence="2" id="KW-1185">Reference proteome</keyword>